<comment type="catalytic activity">
    <reaction evidence="11">
        <text>O-phospho-L-seryl-[protein] + H2O = L-seryl-[protein] + phosphate</text>
        <dbReference type="Rhea" id="RHEA:20629"/>
        <dbReference type="Rhea" id="RHEA-COMP:9863"/>
        <dbReference type="Rhea" id="RHEA-COMP:11604"/>
        <dbReference type="ChEBI" id="CHEBI:15377"/>
        <dbReference type="ChEBI" id="CHEBI:29999"/>
        <dbReference type="ChEBI" id="CHEBI:43474"/>
        <dbReference type="ChEBI" id="CHEBI:83421"/>
        <dbReference type="EC" id="3.1.3.16"/>
    </reaction>
</comment>
<evidence type="ECO:0000256" key="3">
    <source>
        <dbReference type="ARBA" id="ARBA00013064"/>
    </source>
</evidence>
<dbReference type="GO" id="GO:0005829">
    <property type="term" value="C:cytosol"/>
    <property type="evidence" value="ECO:0007669"/>
    <property type="project" value="TreeGrafter"/>
</dbReference>
<dbReference type="InterPro" id="IPR020422">
    <property type="entry name" value="TYR_PHOSPHATASE_DUAL_dom"/>
</dbReference>
<comment type="catalytic activity">
    <reaction evidence="12">
        <text>O-phospho-L-threonyl-[protein] + H2O = L-threonyl-[protein] + phosphate</text>
        <dbReference type="Rhea" id="RHEA:47004"/>
        <dbReference type="Rhea" id="RHEA-COMP:11060"/>
        <dbReference type="Rhea" id="RHEA-COMP:11605"/>
        <dbReference type="ChEBI" id="CHEBI:15377"/>
        <dbReference type="ChEBI" id="CHEBI:30013"/>
        <dbReference type="ChEBI" id="CHEBI:43474"/>
        <dbReference type="ChEBI" id="CHEBI:61977"/>
        <dbReference type="EC" id="3.1.3.16"/>
    </reaction>
</comment>
<feature type="domain" description="Tyrosine-protein phosphatase" evidence="16">
    <location>
        <begin position="4"/>
        <end position="144"/>
    </location>
</feature>
<dbReference type="InterPro" id="IPR000387">
    <property type="entry name" value="Tyr_Pase_dom"/>
</dbReference>
<keyword evidence="6" id="KW-0519">Myristate</keyword>
<dbReference type="FunFam" id="3.90.190.10:FF:000052">
    <property type="entry name" value="Dual specificity phosphatase 15"/>
    <property type="match status" value="1"/>
</dbReference>
<evidence type="ECO:0000256" key="5">
    <source>
        <dbReference type="ARBA" id="ARBA00022475"/>
    </source>
</evidence>
<evidence type="ECO:0000256" key="15">
    <source>
        <dbReference type="SAM" id="MobiDB-lite"/>
    </source>
</evidence>
<feature type="compositionally biased region" description="Polar residues" evidence="15">
    <location>
        <begin position="211"/>
        <end position="225"/>
    </location>
</feature>
<evidence type="ECO:0000313" key="19">
    <source>
        <dbReference type="Proteomes" id="UP001367676"/>
    </source>
</evidence>
<protein>
    <recommendedName>
        <fullName evidence="14">Dual specificity protein phosphatase 15</fullName>
        <ecNumber evidence="4">3.1.3.16</ecNumber>
        <ecNumber evidence="3">3.1.3.48</ecNumber>
    </recommendedName>
</protein>
<dbReference type="GO" id="GO:0004722">
    <property type="term" value="F:protein serine/threonine phosphatase activity"/>
    <property type="evidence" value="ECO:0007669"/>
    <property type="project" value="UniProtKB-EC"/>
</dbReference>
<dbReference type="Gene3D" id="3.90.190.10">
    <property type="entry name" value="Protein tyrosine phosphatase superfamily"/>
    <property type="match status" value="1"/>
</dbReference>
<evidence type="ECO:0000256" key="4">
    <source>
        <dbReference type="ARBA" id="ARBA00013081"/>
    </source>
</evidence>
<accession>A0AAN9TVI3</accession>
<evidence type="ECO:0000256" key="10">
    <source>
        <dbReference type="ARBA" id="ARBA00023288"/>
    </source>
</evidence>
<comment type="catalytic activity">
    <reaction evidence="13">
        <text>O-phospho-L-tyrosyl-[protein] + H2O = L-tyrosyl-[protein] + phosphate</text>
        <dbReference type="Rhea" id="RHEA:10684"/>
        <dbReference type="Rhea" id="RHEA-COMP:10136"/>
        <dbReference type="Rhea" id="RHEA-COMP:20101"/>
        <dbReference type="ChEBI" id="CHEBI:15377"/>
        <dbReference type="ChEBI" id="CHEBI:43474"/>
        <dbReference type="ChEBI" id="CHEBI:46858"/>
        <dbReference type="ChEBI" id="CHEBI:61978"/>
        <dbReference type="EC" id="3.1.3.48"/>
    </reaction>
</comment>
<evidence type="ECO:0000259" key="16">
    <source>
        <dbReference type="PROSITE" id="PS50054"/>
    </source>
</evidence>
<sequence>MGNGMNKVMPGLYVGNYRDSKDASQLEKFNITHILSVHDTAKRVYPEKHYLCVLASDTPSQNLSQYFPLCNDFIHAARLREGNVLIHCLAGMSRSVTVTVAYIMTVTDLNWKDALKVVRVGRAVANPNSGFQKQLQEFESNKLEEERRRLKERFPSLALARQDERHCHQMLKSYQKLVIAKHLCEGNCPKGEVCPTGICNLQHRRVLRKNSMYSKSTAEMPSTSKPRADSVRRPRSGPAVLLTSKSLPPSRMSSVQSLPDLDLENGLGFQSVPSSPQKSSLRKSKVCSIAPLVDLDELVD</sequence>
<keyword evidence="5" id="KW-1003">Cell membrane</keyword>
<comment type="subcellular location">
    <subcellularLocation>
        <location evidence="1">Cell membrane</location>
        <topology evidence="1">Lipid-anchor</topology>
        <orientation evidence="1">Cytoplasmic side</orientation>
    </subcellularLocation>
</comment>
<comment type="caution">
    <text evidence="18">The sequence shown here is derived from an EMBL/GenBank/DDBJ whole genome shotgun (WGS) entry which is preliminary data.</text>
</comment>
<evidence type="ECO:0000256" key="6">
    <source>
        <dbReference type="ARBA" id="ARBA00022707"/>
    </source>
</evidence>
<dbReference type="EMBL" id="JBBCAQ010000006">
    <property type="protein sequence ID" value="KAK7603550.1"/>
    <property type="molecule type" value="Genomic_DNA"/>
</dbReference>
<feature type="domain" description="Tyrosine specific protein phosphatases" evidence="17">
    <location>
        <begin position="71"/>
        <end position="122"/>
    </location>
</feature>
<dbReference type="GO" id="GO:0005886">
    <property type="term" value="C:plasma membrane"/>
    <property type="evidence" value="ECO:0007669"/>
    <property type="project" value="UniProtKB-SubCell"/>
</dbReference>
<evidence type="ECO:0000256" key="2">
    <source>
        <dbReference type="ARBA" id="ARBA00008601"/>
    </source>
</evidence>
<dbReference type="InterPro" id="IPR029021">
    <property type="entry name" value="Prot-tyrosine_phosphatase-like"/>
</dbReference>
<dbReference type="SUPFAM" id="SSF52799">
    <property type="entry name" value="(Phosphotyrosine protein) phosphatases II"/>
    <property type="match status" value="1"/>
</dbReference>
<feature type="compositionally biased region" description="Polar residues" evidence="15">
    <location>
        <begin position="243"/>
        <end position="257"/>
    </location>
</feature>
<evidence type="ECO:0000313" key="18">
    <source>
        <dbReference type="EMBL" id="KAK7603550.1"/>
    </source>
</evidence>
<evidence type="ECO:0000256" key="1">
    <source>
        <dbReference type="ARBA" id="ARBA00004342"/>
    </source>
</evidence>
<dbReference type="EC" id="3.1.3.16" evidence="4"/>
<evidence type="ECO:0000256" key="12">
    <source>
        <dbReference type="ARBA" id="ARBA00048336"/>
    </source>
</evidence>
<dbReference type="PRINTS" id="PR01908">
    <property type="entry name" value="ADSPHPHTASE"/>
</dbReference>
<keyword evidence="8" id="KW-0904">Protein phosphatase</keyword>
<dbReference type="PROSITE" id="PS50056">
    <property type="entry name" value="TYR_PHOSPHATASE_2"/>
    <property type="match status" value="1"/>
</dbReference>
<dbReference type="PANTHER" id="PTHR45948">
    <property type="entry name" value="DUAL SPECIFICITY PROTEIN PHOSPHATASE DDB_G0269404-RELATED"/>
    <property type="match status" value="1"/>
</dbReference>
<evidence type="ECO:0000256" key="11">
    <source>
        <dbReference type="ARBA" id="ARBA00047761"/>
    </source>
</evidence>
<dbReference type="CDD" id="cd14519">
    <property type="entry name" value="DSP_DUSP22_15"/>
    <property type="match status" value="1"/>
</dbReference>
<gene>
    <name evidence="18" type="ORF">V9T40_003549</name>
</gene>
<dbReference type="Pfam" id="PF00782">
    <property type="entry name" value="DSPc"/>
    <property type="match status" value="1"/>
</dbReference>
<dbReference type="PROSITE" id="PS50054">
    <property type="entry name" value="TYR_PHOSPHATASE_DUAL"/>
    <property type="match status" value="1"/>
</dbReference>
<evidence type="ECO:0000256" key="9">
    <source>
        <dbReference type="ARBA" id="ARBA00023136"/>
    </source>
</evidence>
<dbReference type="EC" id="3.1.3.48" evidence="3"/>
<dbReference type="GO" id="GO:0007165">
    <property type="term" value="P:signal transduction"/>
    <property type="evidence" value="ECO:0007669"/>
    <property type="project" value="TreeGrafter"/>
</dbReference>
<keyword evidence="10" id="KW-0449">Lipoprotein</keyword>
<evidence type="ECO:0000256" key="7">
    <source>
        <dbReference type="ARBA" id="ARBA00022801"/>
    </source>
</evidence>
<feature type="region of interest" description="Disordered" evidence="15">
    <location>
        <begin position="211"/>
        <end position="259"/>
    </location>
</feature>
<keyword evidence="9" id="KW-0472">Membrane</keyword>
<name>A0AAN9TVI3_9HEMI</name>
<evidence type="ECO:0000256" key="13">
    <source>
        <dbReference type="ARBA" id="ARBA00051722"/>
    </source>
</evidence>
<evidence type="ECO:0000256" key="8">
    <source>
        <dbReference type="ARBA" id="ARBA00022912"/>
    </source>
</evidence>
<dbReference type="AlphaFoldDB" id="A0AAN9TVI3"/>
<evidence type="ECO:0000259" key="17">
    <source>
        <dbReference type="PROSITE" id="PS50056"/>
    </source>
</evidence>
<dbReference type="InterPro" id="IPR000340">
    <property type="entry name" value="Dual-sp_phosphatase_cat-dom"/>
</dbReference>
<comment type="similarity">
    <text evidence="2">Belongs to the protein-tyrosine phosphatase family. Non-receptor class dual specificity subfamily.</text>
</comment>
<organism evidence="18 19">
    <name type="scientific">Parthenolecanium corni</name>
    <dbReference type="NCBI Taxonomy" id="536013"/>
    <lineage>
        <taxon>Eukaryota</taxon>
        <taxon>Metazoa</taxon>
        <taxon>Ecdysozoa</taxon>
        <taxon>Arthropoda</taxon>
        <taxon>Hexapoda</taxon>
        <taxon>Insecta</taxon>
        <taxon>Pterygota</taxon>
        <taxon>Neoptera</taxon>
        <taxon>Paraneoptera</taxon>
        <taxon>Hemiptera</taxon>
        <taxon>Sternorrhyncha</taxon>
        <taxon>Coccoidea</taxon>
        <taxon>Coccidae</taxon>
        <taxon>Parthenolecanium</taxon>
    </lineage>
</organism>
<dbReference type="GO" id="GO:0004725">
    <property type="term" value="F:protein tyrosine phosphatase activity"/>
    <property type="evidence" value="ECO:0007669"/>
    <property type="project" value="UniProtKB-EC"/>
</dbReference>
<dbReference type="SMART" id="SM00195">
    <property type="entry name" value="DSPc"/>
    <property type="match status" value="1"/>
</dbReference>
<keyword evidence="7" id="KW-0378">Hydrolase</keyword>
<reference evidence="18 19" key="1">
    <citation type="submission" date="2024-03" db="EMBL/GenBank/DDBJ databases">
        <title>Adaptation during the transition from Ophiocordyceps entomopathogen to insect associate is accompanied by gene loss and intensified selection.</title>
        <authorList>
            <person name="Ward C.M."/>
            <person name="Onetto C.A."/>
            <person name="Borneman A.R."/>
        </authorList>
    </citation>
    <scope>NUCLEOTIDE SEQUENCE [LARGE SCALE GENOMIC DNA]</scope>
    <source>
        <strain evidence="18">AWRI1</strain>
        <tissue evidence="18">Single Adult Female</tissue>
    </source>
</reference>
<dbReference type="Proteomes" id="UP001367676">
    <property type="component" value="Unassembled WGS sequence"/>
</dbReference>
<dbReference type="PANTHER" id="PTHR45948:SF2">
    <property type="entry name" value="DUAL SPECIFICITY PROTEIN PHOSPHATASE"/>
    <property type="match status" value="1"/>
</dbReference>
<keyword evidence="19" id="KW-1185">Reference proteome</keyword>
<evidence type="ECO:0000256" key="14">
    <source>
        <dbReference type="ARBA" id="ARBA00068799"/>
    </source>
</evidence>
<proteinExistence type="inferred from homology"/>